<dbReference type="EMBL" id="JAPDOG010000014">
    <property type="protein sequence ID" value="MCW3782903.1"/>
    <property type="molecule type" value="Genomic_DNA"/>
</dbReference>
<keyword evidence="2" id="KW-1185">Reference proteome</keyword>
<organism evidence="1 2">
    <name type="scientific">Defluviimonas salinarum</name>
    <dbReference type="NCBI Taxonomy" id="2992147"/>
    <lineage>
        <taxon>Bacteria</taxon>
        <taxon>Pseudomonadati</taxon>
        <taxon>Pseudomonadota</taxon>
        <taxon>Alphaproteobacteria</taxon>
        <taxon>Rhodobacterales</taxon>
        <taxon>Paracoccaceae</taxon>
        <taxon>Albidovulum</taxon>
    </lineage>
</organism>
<accession>A0ABT3J5F4</accession>
<comment type="caution">
    <text evidence="1">The sequence shown here is derived from an EMBL/GenBank/DDBJ whole genome shotgun (WGS) entry which is preliminary data.</text>
</comment>
<protein>
    <submittedName>
        <fullName evidence="1">Uncharacterized protein</fullName>
    </submittedName>
</protein>
<gene>
    <name evidence="1" type="ORF">OM960_15055</name>
</gene>
<dbReference type="Proteomes" id="UP001207582">
    <property type="component" value="Unassembled WGS sequence"/>
</dbReference>
<name>A0ABT3J5F4_9RHOB</name>
<evidence type="ECO:0000313" key="1">
    <source>
        <dbReference type="EMBL" id="MCW3782903.1"/>
    </source>
</evidence>
<reference evidence="1 2" key="1">
    <citation type="submission" date="2022-10" db="EMBL/GenBank/DDBJ databases">
        <title>Defluviimonas sp. CAU 1641 isolated from mud.</title>
        <authorList>
            <person name="Kim W."/>
        </authorList>
    </citation>
    <scope>NUCLEOTIDE SEQUENCE [LARGE SCALE GENOMIC DNA]</scope>
    <source>
        <strain evidence="1 2">CAU 1641</strain>
    </source>
</reference>
<evidence type="ECO:0000313" key="2">
    <source>
        <dbReference type="Proteomes" id="UP001207582"/>
    </source>
</evidence>
<sequence>MVAYCSEEMLEAERAEAAAARDRLACWAAGIDLRNISRIRPETVAAHGGEAALRDRLEAAWRRHLGSD</sequence>
<dbReference type="RefSeq" id="WP_264772537.1">
    <property type="nucleotide sequence ID" value="NZ_JAPDOG010000014.1"/>
</dbReference>
<proteinExistence type="predicted"/>